<name>A0A7C5RDJ1_9DEIN</name>
<dbReference type="EMBL" id="DRXE01000030">
    <property type="protein sequence ID" value="HHM67262.1"/>
    <property type="molecule type" value="Genomic_DNA"/>
</dbReference>
<evidence type="ECO:0000313" key="1">
    <source>
        <dbReference type="EMBL" id="HHM67262.1"/>
    </source>
</evidence>
<sequence length="180" mass="20400">MGVRWLLVCAALVLGAARGQEAPVPPPEGQPAVEEVEEGAFLKLLENHPKGLWAFFPALEDEKVAEALRRRAMKGRPLVLLFPEAEVHNPVSYSNTFFLGQLVWRNVRVKHLSLKATGEEPIYILEGVGVFVGRRKVPEKEAGTYIAWWQQAWRGGKSYDPLRFARDIYLEPRRARGRQD</sequence>
<accession>A0A7C5RDJ1</accession>
<organism evidence="1">
    <name type="scientific">Thermus caliditerrae</name>
    <dbReference type="NCBI Taxonomy" id="1330700"/>
    <lineage>
        <taxon>Bacteria</taxon>
        <taxon>Thermotogati</taxon>
        <taxon>Deinococcota</taxon>
        <taxon>Deinococci</taxon>
        <taxon>Thermales</taxon>
        <taxon>Thermaceae</taxon>
        <taxon>Thermus</taxon>
    </lineage>
</organism>
<dbReference type="AlphaFoldDB" id="A0A7C5RDJ1"/>
<protein>
    <submittedName>
        <fullName evidence="1">Uncharacterized protein</fullName>
    </submittedName>
</protein>
<comment type="caution">
    <text evidence="1">The sequence shown here is derived from an EMBL/GenBank/DDBJ whole genome shotgun (WGS) entry which is preliminary data.</text>
</comment>
<gene>
    <name evidence="1" type="ORF">ENM28_00790</name>
</gene>
<proteinExistence type="predicted"/>
<reference evidence="1" key="1">
    <citation type="journal article" date="2020" name="mSystems">
        <title>Genome- and Community-Level Interaction Insights into Carbon Utilization and Element Cycling Functions of Hydrothermarchaeota in Hydrothermal Sediment.</title>
        <authorList>
            <person name="Zhou Z."/>
            <person name="Liu Y."/>
            <person name="Xu W."/>
            <person name="Pan J."/>
            <person name="Luo Z.H."/>
            <person name="Li M."/>
        </authorList>
    </citation>
    <scope>NUCLEOTIDE SEQUENCE [LARGE SCALE GENOMIC DNA]</scope>
    <source>
        <strain evidence="1">SpSt-1071</strain>
    </source>
</reference>